<keyword evidence="10 14" id="KW-0238">DNA-binding</keyword>
<evidence type="ECO:0000256" key="4">
    <source>
        <dbReference type="ARBA" id="ARBA00022723"/>
    </source>
</evidence>
<dbReference type="PROSITE" id="PS52036">
    <property type="entry name" value="ZF_RG_N"/>
    <property type="match status" value="1"/>
</dbReference>
<evidence type="ECO:0000256" key="11">
    <source>
        <dbReference type="ARBA" id="ARBA00023235"/>
    </source>
</evidence>
<keyword evidence="9 14" id="KW-0799">Topoisomerase</keyword>
<evidence type="ECO:0000256" key="3">
    <source>
        <dbReference type="ARBA" id="ARBA00022490"/>
    </source>
</evidence>
<evidence type="ECO:0000259" key="18">
    <source>
        <dbReference type="PROSITE" id="PS52036"/>
    </source>
</evidence>
<feature type="domain" description="Topo IA-type catalytic" evidence="19">
    <location>
        <begin position="731"/>
        <end position="1122"/>
    </location>
</feature>
<dbReference type="InterPro" id="IPR040569">
    <property type="entry name" value="Znf_Rg"/>
</dbReference>
<dbReference type="SUPFAM" id="SSF56712">
    <property type="entry name" value="Prokaryotic type I DNA topoisomerase"/>
    <property type="match status" value="1"/>
</dbReference>
<dbReference type="PROSITE" id="PS52039">
    <property type="entry name" value="TOPO_IA_2"/>
    <property type="match status" value="1"/>
</dbReference>
<dbReference type="SUPFAM" id="SSF52540">
    <property type="entry name" value="P-loop containing nucleoside triphosphate hydrolases"/>
    <property type="match status" value="2"/>
</dbReference>
<dbReference type="AlphaFoldDB" id="A0A1W1WQK5"/>
<comment type="similarity">
    <text evidence="14">In the C-terminal section; belongs to the type IA topoisomerase family.</text>
</comment>
<dbReference type="GO" id="GO:0008094">
    <property type="term" value="F:ATP-dependent activity, acting on DNA"/>
    <property type="evidence" value="ECO:0007669"/>
    <property type="project" value="UniProtKB-UniRule"/>
</dbReference>
<dbReference type="RefSeq" id="WP_084274842.1">
    <property type="nucleotide sequence ID" value="NZ_AP026671.1"/>
</dbReference>
<dbReference type="Proteomes" id="UP000192602">
    <property type="component" value="Unassembled WGS sequence"/>
</dbReference>
<feature type="domain" description="Helicase ATP-binding" evidence="17">
    <location>
        <begin position="80"/>
        <end position="285"/>
    </location>
</feature>
<dbReference type="GO" id="GO:0008270">
    <property type="term" value="F:zinc ion binding"/>
    <property type="evidence" value="ECO:0007669"/>
    <property type="project" value="UniProtKB-UniRule"/>
</dbReference>
<evidence type="ECO:0000313" key="21">
    <source>
        <dbReference type="Proteomes" id="UP000192602"/>
    </source>
</evidence>
<keyword evidence="21" id="KW-1185">Reference proteome</keyword>
<evidence type="ECO:0000256" key="9">
    <source>
        <dbReference type="ARBA" id="ARBA00023029"/>
    </source>
</evidence>
<dbReference type="PANTHER" id="PTHR43505">
    <property type="entry name" value="REVERSE GYRASE"/>
    <property type="match status" value="1"/>
</dbReference>
<proteinExistence type="inferred from homology"/>
<dbReference type="InterPro" id="IPR013826">
    <property type="entry name" value="Topo_IA_cen_sub3"/>
</dbReference>
<comment type="miscellaneous">
    <text evidence="14">This enzyme is the only unique feature of hyperthermophilic bacteria/archaea known and seems to be essential for adaptation to life at high temperatures. It may play a role in stabilization of DNA at high temperatures.</text>
</comment>
<organism evidence="20 21">
    <name type="scientific">Nitratiruptor tergarcus DSM 16512</name>
    <dbReference type="NCBI Taxonomy" id="1069081"/>
    <lineage>
        <taxon>Bacteria</taxon>
        <taxon>Pseudomonadati</taxon>
        <taxon>Campylobacterota</taxon>
        <taxon>Epsilonproteobacteria</taxon>
        <taxon>Nautiliales</taxon>
        <taxon>Nitratiruptoraceae</taxon>
        <taxon>Nitratiruptor</taxon>
    </lineage>
</organism>
<keyword evidence="4 14" id="KW-0479">Metal-binding</keyword>
<evidence type="ECO:0000256" key="6">
    <source>
        <dbReference type="ARBA" id="ARBA00022771"/>
    </source>
</evidence>
<dbReference type="CDD" id="cd18798">
    <property type="entry name" value="SF2_C_reverse_gyrase"/>
    <property type="match status" value="1"/>
</dbReference>
<comment type="cofactor">
    <cofactor evidence="14">
        <name>Zn(2+)</name>
        <dbReference type="ChEBI" id="CHEBI:29105"/>
    </cofactor>
    <text evidence="14">Binds 1 or 2 zinc ions per subunit.</text>
</comment>
<dbReference type="PRINTS" id="PR00417">
    <property type="entry name" value="PRTPISMRASEI"/>
</dbReference>
<evidence type="ECO:0000313" key="20">
    <source>
        <dbReference type="EMBL" id="SMC08567.1"/>
    </source>
</evidence>
<comment type="subunit">
    <text evidence="2 14">Monomer.</text>
</comment>
<dbReference type="InterPro" id="IPR014001">
    <property type="entry name" value="Helicase_ATP-bd"/>
</dbReference>
<feature type="domain" description="RG N-terminal-type" evidence="18">
    <location>
        <begin position="1"/>
        <end position="38"/>
    </location>
</feature>
<dbReference type="InterPro" id="IPR003601">
    <property type="entry name" value="Topo_IA_2"/>
</dbReference>
<dbReference type="Gene3D" id="1.10.290.10">
    <property type="entry name" value="Topoisomerase I, domain 4"/>
    <property type="match status" value="1"/>
</dbReference>
<dbReference type="HAMAP" id="MF_01125">
    <property type="entry name" value="Reverse_gyrase"/>
    <property type="match status" value="1"/>
</dbReference>
<dbReference type="CDD" id="cd00186">
    <property type="entry name" value="TOP1Ac"/>
    <property type="match status" value="1"/>
</dbReference>
<dbReference type="InterPro" id="IPR003602">
    <property type="entry name" value="Topo_IA_DNA-bd_dom"/>
</dbReference>
<dbReference type="GO" id="GO:0006260">
    <property type="term" value="P:DNA replication"/>
    <property type="evidence" value="ECO:0007669"/>
    <property type="project" value="UniProtKB-UniRule"/>
</dbReference>
<dbReference type="PROSITE" id="PS51192">
    <property type="entry name" value="HELICASE_ATP_BIND_1"/>
    <property type="match status" value="1"/>
</dbReference>
<dbReference type="InterPro" id="IPR013824">
    <property type="entry name" value="Topo_IA_cen_sub1"/>
</dbReference>
<dbReference type="STRING" id="1069081.SAMN05660197_0324"/>
<dbReference type="InterPro" id="IPR027417">
    <property type="entry name" value="P-loop_NTPase"/>
</dbReference>
<protein>
    <recommendedName>
        <fullName evidence="14 15">Reverse gyrase</fullName>
        <ecNumber evidence="14">5.6.2.-</ecNumber>
    </recommendedName>
</protein>
<dbReference type="Pfam" id="PF17915">
    <property type="entry name" value="zf_Rg"/>
    <property type="match status" value="1"/>
</dbReference>
<dbReference type="EC" id="5.6.2.-" evidence="14"/>
<evidence type="ECO:0000256" key="7">
    <source>
        <dbReference type="ARBA" id="ARBA00022833"/>
    </source>
</evidence>
<evidence type="ECO:0000256" key="12">
    <source>
        <dbReference type="ARBA" id="ARBA00043976"/>
    </source>
</evidence>
<dbReference type="SMART" id="SM00437">
    <property type="entry name" value="TOP1Ac"/>
    <property type="match status" value="1"/>
</dbReference>
<evidence type="ECO:0000256" key="10">
    <source>
        <dbReference type="ARBA" id="ARBA00023125"/>
    </source>
</evidence>
<evidence type="ECO:0000256" key="8">
    <source>
        <dbReference type="ARBA" id="ARBA00022840"/>
    </source>
</evidence>
<dbReference type="Gene3D" id="2.60.510.20">
    <property type="match status" value="1"/>
</dbReference>
<comment type="function">
    <text evidence="14">Modifies the topological state of DNA by introducing positive supercoils in an ATP-dependent process, increasing the linking number in steps of +1. Binds to single-stranded DNA, transiently cleaves and then rejoins the ends, introducing a positive supercoil in the process. The scissile phosphodiester is attacked by the catalytic tyrosine of the enzyme, resulting in the formation of a DNA-(5'-phosphotyrosyl)-enzyme intermediate. Probably involved in rewinding DNA strands in regions of the chromosome that have opened up to allow replication, transcription, DNA repair and/or for DNA protection.</text>
</comment>
<reference evidence="21" key="1">
    <citation type="submission" date="2017-04" db="EMBL/GenBank/DDBJ databases">
        <authorList>
            <person name="Varghese N."/>
            <person name="Submissions S."/>
        </authorList>
    </citation>
    <scope>NUCLEOTIDE SEQUENCE [LARGE SCALE GENOMIC DNA]</scope>
    <source>
        <strain evidence="21">DSM 16512</strain>
    </source>
</reference>
<dbReference type="CDD" id="cd17924">
    <property type="entry name" value="DDXDc_reverse_gyrase"/>
    <property type="match status" value="1"/>
</dbReference>
<dbReference type="GO" id="GO:0160097">
    <property type="term" value="F:reverse gyrase activity"/>
    <property type="evidence" value="ECO:0007669"/>
    <property type="project" value="UniProtKB-UniRule"/>
</dbReference>
<keyword evidence="5 14" id="KW-0547">Nucleotide-binding</keyword>
<dbReference type="Gene3D" id="1.10.460.10">
    <property type="entry name" value="Topoisomerase I, domain 2"/>
    <property type="match status" value="1"/>
</dbReference>
<dbReference type="SMART" id="SM00436">
    <property type="entry name" value="TOP1Bc"/>
    <property type="match status" value="1"/>
</dbReference>
<dbReference type="SMART" id="SM00487">
    <property type="entry name" value="DEXDc"/>
    <property type="match status" value="1"/>
</dbReference>
<dbReference type="InterPro" id="IPR011545">
    <property type="entry name" value="DEAD/DEAH_box_helicase_dom"/>
</dbReference>
<keyword evidence="11 14" id="KW-0413">Isomerase</keyword>
<evidence type="ECO:0000256" key="1">
    <source>
        <dbReference type="ARBA" id="ARBA00004496"/>
    </source>
</evidence>
<dbReference type="Pfam" id="PF01751">
    <property type="entry name" value="Toprim"/>
    <property type="match status" value="1"/>
</dbReference>
<feature type="binding site" evidence="14">
    <location>
        <position position="76"/>
    </location>
    <ligand>
        <name>ATP</name>
        <dbReference type="ChEBI" id="CHEBI:30616"/>
    </ligand>
</feature>
<name>A0A1W1WQK5_9BACT</name>
<evidence type="ECO:0000256" key="15">
    <source>
        <dbReference type="RuleBase" id="RU004026"/>
    </source>
</evidence>
<dbReference type="InterPro" id="IPR023405">
    <property type="entry name" value="Topo_IA_core_domain"/>
</dbReference>
<dbReference type="PANTHER" id="PTHR43505:SF1">
    <property type="entry name" value="REVERSE GYRASE"/>
    <property type="match status" value="1"/>
</dbReference>
<comment type="subcellular location">
    <subcellularLocation>
        <location evidence="1 14">Cytoplasm</location>
    </subcellularLocation>
</comment>
<feature type="domain" description="Toprim" evidence="16">
    <location>
        <begin position="583"/>
        <end position="715"/>
    </location>
</feature>
<dbReference type="GO" id="GO:0003677">
    <property type="term" value="F:DNA binding"/>
    <property type="evidence" value="ECO:0007669"/>
    <property type="project" value="UniProtKB-UniRule"/>
</dbReference>
<sequence>MIPLIYKKMCPNCGGDICSERLFKGLVCKKCLPKEANPCEALEEGDFLQICNLQKEVSEFESFFEQRSGFSPRELQLMWAKRLFLDISFALLAPTGVGKTTFGLISASFLKTHGKKSYLIFPTALLAKQAYERLAQMGEDALLYDSHASQKQKEAVKEKIQEGDFSILITTTSFLYKNYSIIPQVFDFVFVDDVDSILKSAKNIDKVLYLLGFDESDIQKTLEFIDYKRRLVRQKNIDWEEFESKRKEIESIARKRKATLIVSSATANPRSRRVLLFRELLGFEVSRPSITLRNIEDIYEESDELWKRSIERIREFGKGGLLFLPSNATKEELRKFLAFLEKEGVKAQSYEEFDEEAFREGEIDVVVGFASYRNPLARGLDLPDVVRYALFVGVPKLEFKLDLQKTSSLYFFLLALVPALKSEPFFPQVLKYIDYLKRTAFIPAQRLTPQAQEKIQHIYDWLQELLNEEFIQKINKSPDVSLVKDDTFKVITADVTGYIQASGRTSRLFVGGLTKGLSFVLVDSQKAFVSLQKKVRWFSEEIVFKRAGEVDIKEILYQIDEDRKKVRAALAGGLKEQKDFFKTALVIVESPNKARTIANFYGKPLVRESKGIKIYEIAKEDKILNITASKGHVFDLNKEEGFHGVLTKPEFVEIFEPIDTTKESIMQAIRELDIEVSEVFIATDPDTEGEKIAYDLFLNSRPFNSTIKRTEFHEVTKWAFDEALQEAREVNEDRVRAQLVRRVADRWIGFEISQFLQKKFGKRSLSAGRVQTAVLEWIVLREYEAKEKVYVVTTSFGGLEAGFVFEKEEDAKSFYENLQKIKLEFIQQNEKELFRLPYSTDAMLFDAASRLHFSPQRTMQLAQDLFEAGFITYHRTDSIRVSPAGLAIAKEYITSHFGEEFYKPSPHSSQGGAHEAIRPTRAMDAQELEEFMRLQNQNITQVHLRLYDLIFRNFIASQMKEAKVLQIDAIATVLGQVAELSFYKKIIEDGNNLIWPVDIVDIEEGEVEAQKSLSTRSKVPRYSYAQIIRMMKERGVGRPSTYAITIDKLQQRRYIFQKGGILFATKKGIAVYEEIKKHPELYYFVNENYTKELESLMDGVEEGKIEFVEILQELYKTLQESIDKKEETDKRNK</sequence>
<evidence type="ECO:0000256" key="13">
    <source>
        <dbReference type="ARBA" id="ARBA00049360"/>
    </source>
</evidence>
<keyword evidence="14" id="KW-0378">Hydrolase</keyword>
<dbReference type="EMBL" id="FWWZ01000001">
    <property type="protein sequence ID" value="SMC08567.1"/>
    <property type="molecule type" value="Genomic_DNA"/>
</dbReference>
<dbReference type="GO" id="GO:0005524">
    <property type="term" value="F:ATP binding"/>
    <property type="evidence" value="ECO:0007669"/>
    <property type="project" value="UniProtKB-UniRule"/>
</dbReference>
<dbReference type="PROSITE" id="PS50880">
    <property type="entry name" value="TOPRIM"/>
    <property type="match status" value="1"/>
</dbReference>
<evidence type="ECO:0000256" key="5">
    <source>
        <dbReference type="ARBA" id="ARBA00022741"/>
    </source>
</evidence>
<feature type="region of interest" description="Topoisomerase I" evidence="14">
    <location>
        <begin position="579"/>
        <end position="1133"/>
    </location>
</feature>
<evidence type="ECO:0000259" key="16">
    <source>
        <dbReference type="PROSITE" id="PS50880"/>
    </source>
</evidence>
<dbReference type="OrthoDB" id="9804262at2"/>
<dbReference type="SMART" id="SM00493">
    <property type="entry name" value="TOPRIM"/>
    <property type="match status" value="1"/>
</dbReference>
<evidence type="ECO:0000259" key="17">
    <source>
        <dbReference type="PROSITE" id="PS51192"/>
    </source>
</evidence>
<dbReference type="NCBIfam" id="TIGR01054">
    <property type="entry name" value="rgy"/>
    <property type="match status" value="1"/>
</dbReference>
<comment type="function">
    <text evidence="15">Modifies the topological state of DNA by introducing positive supercoils in an ATP-dependent process, increasing the linking number in steps of +1. Binds to single-stranded DNA, transiently cleaves and then rejoins the ends, introducing a positive supercoil in the process. The scissile phosphodiester is attacked by the catalytic tyrosine of the enzyme, resulting in the formation of a DNA-(5'-phosphotyrosyl)-enzyme intermediate. Involved in rewinding DNA strands in regions of the chromosome that have opened up to allow replication, transcription, DNA repair and/or for DNA protection.</text>
</comment>
<dbReference type="GO" id="GO:0016887">
    <property type="term" value="F:ATP hydrolysis activity"/>
    <property type="evidence" value="ECO:0007669"/>
    <property type="project" value="RHEA"/>
</dbReference>
<comment type="domain">
    <text evidence="14">Introduction of positive supercoils requires the cooperation of both domains. The helicase-like domain probably does not directly unwind DNA, but more likely acts by driving ATP-dependent conformational changes within the whole enzyme. A beta hairpin in the 'latch' region of the N-terminal domain plays a regulatory role in the enzyme, repressing topoisomerase activity in the absence of ATP and preventing the enzyme from acting as an ATP-independent relaxing enzyme; it also helps to coordinate nucleotide hydrolysis by the ATPase domain with the supercoiling activity of the topoisomerase domain.</text>
</comment>
<gene>
    <name evidence="14" type="primary">rgy</name>
    <name evidence="20" type="ORF">SAMN05660197_0324</name>
</gene>
<dbReference type="GO" id="GO:0005737">
    <property type="term" value="C:cytoplasm"/>
    <property type="evidence" value="ECO:0007669"/>
    <property type="project" value="UniProtKB-SubCell"/>
</dbReference>
<dbReference type="InterPro" id="IPR005736">
    <property type="entry name" value="Reverse_gyrase"/>
</dbReference>
<feature type="active site" description="O-(5'-phospho-DNA)-tyrosine intermediate" evidence="14">
    <location>
        <position position="873"/>
    </location>
</feature>
<keyword evidence="3 14" id="KW-0963">Cytoplasm</keyword>
<evidence type="ECO:0000259" key="19">
    <source>
        <dbReference type="PROSITE" id="PS52039"/>
    </source>
</evidence>
<evidence type="ECO:0000256" key="14">
    <source>
        <dbReference type="HAMAP-Rule" id="MF_01125"/>
    </source>
</evidence>
<comment type="similarity">
    <text evidence="12 14">In the N-terminal section; belongs to the DEAD box helicase family. DDVD subfamily.</text>
</comment>
<dbReference type="InterPro" id="IPR013497">
    <property type="entry name" value="Topo_IA_cen"/>
</dbReference>
<evidence type="ECO:0000256" key="2">
    <source>
        <dbReference type="ARBA" id="ARBA00011245"/>
    </source>
</evidence>
<dbReference type="Gene3D" id="3.40.50.300">
    <property type="entry name" value="P-loop containing nucleotide triphosphate hydrolases"/>
    <property type="match status" value="3"/>
</dbReference>
<accession>A0A1W1WQK5</accession>
<keyword evidence="8 14" id="KW-0067">ATP-binding</keyword>
<dbReference type="Gene3D" id="3.40.50.140">
    <property type="match status" value="1"/>
</dbReference>
<keyword evidence="7 14" id="KW-0862">Zinc</keyword>
<dbReference type="GO" id="GO:0006265">
    <property type="term" value="P:DNA topological change"/>
    <property type="evidence" value="ECO:0007669"/>
    <property type="project" value="UniProtKB-UniRule"/>
</dbReference>
<dbReference type="InterPro" id="IPR006171">
    <property type="entry name" value="TOPRIM_dom"/>
</dbReference>
<comment type="catalytic activity">
    <reaction evidence="13 14 15">
        <text>ATP + H2O = ADP + phosphate + H(+)</text>
        <dbReference type="Rhea" id="RHEA:13065"/>
        <dbReference type="ChEBI" id="CHEBI:15377"/>
        <dbReference type="ChEBI" id="CHEBI:15378"/>
        <dbReference type="ChEBI" id="CHEBI:30616"/>
        <dbReference type="ChEBI" id="CHEBI:43474"/>
        <dbReference type="ChEBI" id="CHEBI:456216"/>
    </reaction>
</comment>
<dbReference type="Pfam" id="PF01131">
    <property type="entry name" value="Topoisom_bac"/>
    <property type="match status" value="1"/>
</dbReference>
<keyword evidence="6 14" id="KW-0863">Zinc-finger</keyword>
<dbReference type="Pfam" id="PF00270">
    <property type="entry name" value="DEAD"/>
    <property type="match status" value="1"/>
</dbReference>